<organism evidence="3 4">
    <name type="scientific">Corynascus novoguineensis</name>
    <dbReference type="NCBI Taxonomy" id="1126955"/>
    <lineage>
        <taxon>Eukaryota</taxon>
        <taxon>Fungi</taxon>
        <taxon>Dikarya</taxon>
        <taxon>Ascomycota</taxon>
        <taxon>Pezizomycotina</taxon>
        <taxon>Sordariomycetes</taxon>
        <taxon>Sordariomycetidae</taxon>
        <taxon>Sordariales</taxon>
        <taxon>Chaetomiaceae</taxon>
        <taxon>Corynascus</taxon>
    </lineage>
</organism>
<protein>
    <recommendedName>
        <fullName evidence="2">BTB domain-containing protein</fullName>
    </recommendedName>
</protein>
<accession>A0AAN7CQ03</accession>
<gene>
    <name evidence="3" type="ORF">C7999DRAFT_16971</name>
</gene>
<reference evidence="3" key="2">
    <citation type="submission" date="2023-05" db="EMBL/GenBank/DDBJ databases">
        <authorList>
            <consortium name="Lawrence Berkeley National Laboratory"/>
            <person name="Steindorff A."/>
            <person name="Hensen N."/>
            <person name="Bonometti L."/>
            <person name="Westerberg I."/>
            <person name="Brannstrom I.O."/>
            <person name="Guillou S."/>
            <person name="Cros-Aarteil S."/>
            <person name="Calhoun S."/>
            <person name="Haridas S."/>
            <person name="Kuo A."/>
            <person name="Mondo S."/>
            <person name="Pangilinan J."/>
            <person name="Riley R."/>
            <person name="Labutti K."/>
            <person name="Andreopoulos B."/>
            <person name="Lipzen A."/>
            <person name="Chen C."/>
            <person name="Yanf M."/>
            <person name="Daum C."/>
            <person name="Ng V."/>
            <person name="Clum A."/>
            <person name="Ohm R."/>
            <person name="Martin F."/>
            <person name="Silar P."/>
            <person name="Natvig D."/>
            <person name="Lalanne C."/>
            <person name="Gautier V."/>
            <person name="Ament-Velasquez S.L."/>
            <person name="Kruys A."/>
            <person name="Hutchinson M.I."/>
            <person name="Powell A.J."/>
            <person name="Barry K."/>
            <person name="Miller A.N."/>
            <person name="Grigoriev I.V."/>
            <person name="Debuchy R."/>
            <person name="Gladieux P."/>
            <person name="Thoren M.H."/>
            <person name="Johannesson H."/>
        </authorList>
    </citation>
    <scope>NUCLEOTIDE SEQUENCE</scope>
    <source>
        <strain evidence="3">CBS 359.72</strain>
    </source>
</reference>
<dbReference type="InterPro" id="IPR000210">
    <property type="entry name" value="BTB/POZ_dom"/>
</dbReference>
<dbReference type="Proteomes" id="UP001303647">
    <property type="component" value="Unassembled WGS sequence"/>
</dbReference>
<evidence type="ECO:0000313" key="3">
    <source>
        <dbReference type="EMBL" id="KAK4244808.1"/>
    </source>
</evidence>
<reference evidence="3" key="1">
    <citation type="journal article" date="2023" name="Mol. Phylogenet. Evol.">
        <title>Genome-scale phylogeny and comparative genomics of the fungal order Sordariales.</title>
        <authorList>
            <person name="Hensen N."/>
            <person name="Bonometti L."/>
            <person name="Westerberg I."/>
            <person name="Brannstrom I.O."/>
            <person name="Guillou S."/>
            <person name="Cros-Aarteil S."/>
            <person name="Calhoun S."/>
            <person name="Haridas S."/>
            <person name="Kuo A."/>
            <person name="Mondo S."/>
            <person name="Pangilinan J."/>
            <person name="Riley R."/>
            <person name="LaButti K."/>
            <person name="Andreopoulos B."/>
            <person name="Lipzen A."/>
            <person name="Chen C."/>
            <person name="Yan M."/>
            <person name="Daum C."/>
            <person name="Ng V."/>
            <person name="Clum A."/>
            <person name="Steindorff A."/>
            <person name="Ohm R.A."/>
            <person name="Martin F."/>
            <person name="Silar P."/>
            <person name="Natvig D.O."/>
            <person name="Lalanne C."/>
            <person name="Gautier V."/>
            <person name="Ament-Velasquez S.L."/>
            <person name="Kruys A."/>
            <person name="Hutchinson M.I."/>
            <person name="Powell A.J."/>
            <person name="Barry K."/>
            <person name="Miller A.N."/>
            <person name="Grigoriev I.V."/>
            <person name="Debuchy R."/>
            <person name="Gladieux P."/>
            <person name="Hiltunen Thoren M."/>
            <person name="Johannesson H."/>
        </authorList>
    </citation>
    <scope>NUCLEOTIDE SEQUENCE</scope>
    <source>
        <strain evidence="3">CBS 359.72</strain>
    </source>
</reference>
<evidence type="ECO:0000259" key="2">
    <source>
        <dbReference type="PROSITE" id="PS50097"/>
    </source>
</evidence>
<sequence length="507" mass="56784">MSAAPSTSSDAAAAAGTPTIAERDETDSSGDNGSSHVAAERQRRPCTSRTLDDVMREPSRTAPDVVVLDSLPEPTRRKDTLDPREDLWLSTADGRYTSPIIPLHVGEPPHRETFYVHKHVLLKSEYFQKALCGEFRESGTQSIDLPEENPAIFHFLVAYLYEGKYEPIRPAASVLVPDEEKGKDNAADTGADSDSESHSSLESDVSVRSRWRHERSRRRNRRDRERMRQKHPGMHRPSCACPQCVIASNPPCWSCRAPRNPPSYHPNYQPRQHHTPIYTYDGRPVRTHRRPPRRHHHLPQHPLSPPLFPRSPSPGATALDDNGAASSSSERPNNGGRIVGEEDRRTWLLAYELHLDAYLLADRFLLGGLKRAVARAAVDMLEAAGSDAGGVVEVLFLCRKLLDGLSSPQDPFLKMVFARVGFLQPWRRDRERQAAADDFLAANPDVAALLLREMAARREEDVSGRYLPSMVRSWQAFSGSGDWQQQFDEFGTRPGPPPGFHARRMLG</sequence>
<dbReference type="PROSITE" id="PS50097">
    <property type="entry name" value="BTB"/>
    <property type="match status" value="1"/>
</dbReference>
<dbReference type="CDD" id="cd18186">
    <property type="entry name" value="BTB_POZ_ZBTB_KLHL-like"/>
    <property type="match status" value="1"/>
</dbReference>
<feature type="compositionally biased region" description="Pro residues" evidence="1">
    <location>
        <begin position="302"/>
        <end position="312"/>
    </location>
</feature>
<proteinExistence type="predicted"/>
<dbReference type="PANTHER" id="PTHR47843">
    <property type="entry name" value="BTB DOMAIN-CONTAINING PROTEIN-RELATED"/>
    <property type="match status" value="1"/>
</dbReference>
<feature type="compositionally biased region" description="Low complexity" evidence="1">
    <location>
        <begin position="1"/>
        <end position="20"/>
    </location>
</feature>
<feature type="compositionally biased region" description="Basic residues" evidence="1">
    <location>
        <begin position="209"/>
        <end position="234"/>
    </location>
</feature>
<feature type="compositionally biased region" description="Basic residues" evidence="1">
    <location>
        <begin position="285"/>
        <end position="299"/>
    </location>
</feature>
<evidence type="ECO:0000256" key="1">
    <source>
        <dbReference type="SAM" id="MobiDB-lite"/>
    </source>
</evidence>
<dbReference type="InterPro" id="IPR011333">
    <property type="entry name" value="SKP1/BTB/POZ_sf"/>
</dbReference>
<name>A0AAN7CQ03_9PEZI</name>
<comment type="caution">
    <text evidence="3">The sequence shown here is derived from an EMBL/GenBank/DDBJ whole genome shotgun (WGS) entry which is preliminary data.</text>
</comment>
<feature type="region of interest" description="Disordered" evidence="1">
    <location>
        <begin position="264"/>
        <end position="338"/>
    </location>
</feature>
<feature type="region of interest" description="Disordered" evidence="1">
    <location>
        <begin position="1"/>
        <end position="65"/>
    </location>
</feature>
<dbReference type="Gene3D" id="3.30.710.10">
    <property type="entry name" value="Potassium Channel Kv1.1, Chain A"/>
    <property type="match status" value="1"/>
</dbReference>
<dbReference type="PANTHER" id="PTHR47843:SF6">
    <property type="entry name" value="BTB DOMAIN-CONTAINING PROTEIN"/>
    <property type="match status" value="1"/>
</dbReference>
<dbReference type="SUPFAM" id="SSF54695">
    <property type="entry name" value="POZ domain"/>
    <property type="match status" value="1"/>
</dbReference>
<dbReference type="Pfam" id="PF00651">
    <property type="entry name" value="BTB"/>
    <property type="match status" value="1"/>
</dbReference>
<feature type="compositionally biased region" description="Basic and acidic residues" evidence="1">
    <location>
        <begin position="195"/>
        <end position="207"/>
    </location>
</feature>
<dbReference type="EMBL" id="MU857723">
    <property type="protein sequence ID" value="KAK4244808.1"/>
    <property type="molecule type" value="Genomic_DNA"/>
</dbReference>
<evidence type="ECO:0000313" key="4">
    <source>
        <dbReference type="Proteomes" id="UP001303647"/>
    </source>
</evidence>
<feature type="domain" description="BTB" evidence="2">
    <location>
        <begin position="101"/>
        <end position="169"/>
    </location>
</feature>
<dbReference type="AlphaFoldDB" id="A0AAN7CQ03"/>
<keyword evidence="4" id="KW-1185">Reference proteome</keyword>
<feature type="region of interest" description="Disordered" evidence="1">
    <location>
        <begin position="485"/>
        <end position="507"/>
    </location>
</feature>
<feature type="region of interest" description="Disordered" evidence="1">
    <location>
        <begin position="176"/>
        <end position="240"/>
    </location>
</feature>
<feature type="compositionally biased region" description="Basic and acidic residues" evidence="1">
    <location>
        <begin position="50"/>
        <end position="59"/>
    </location>
</feature>